<keyword evidence="10" id="KW-0119">Carbohydrate metabolism</keyword>
<comment type="similarity">
    <text evidence="2">Belongs to the PEP-utilizing enzyme family.</text>
</comment>
<dbReference type="InterPro" id="IPR054481">
    <property type="entry name" value="GWD1_pHisD"/>
</dbReference>
<feature type="domain" description="Alpha-glucan water dikinase phosphohistidine-like" evidence="12">
    <location>
        <begin position="594"/>
        <end position="705"/>
    </location>
</feature>
<dbReference type="Gene3D" id="3.30.470.20">
    <property type="entry name" value="ATP-grasp fold, B domain"/>
    <property type="match status" value="1"/>
</dbReference>
<dbReference type="InterPro" id="IPR002192">
    <property type="entry name" value="PPDK_AMP/ATP-bd"/>
</dbReference>
<dbReference type="Pfam" id="PF23166">
    <property type="entry name" value="Ig_N_CWD1"/>
    <property type="match status" value="1"/>
</dbReference>
<keyword evidence="8" id="KW-0067">ATP-binding</keyword>
<dbReference type="Pfam" id="PF22973">
    <property type="entry name" value="GWD1_pHisD"/>
    <property type="match status" value="1"/>
</dbReference>
<evidence type="ECO:0000256" key="10">
    <source>
        <dbReference type="ARBA" id="ARBA00023277"/>
    </source>
</evidence>
<evidence type="ECO:0000256" key="6">
    <source>
        <dbReference type="ARBA" id="ARBA00022741"/>
    </source>
</evidence>
<dbReference type="AlphaFoldDB" id="A0A1R2CN68"/>
<dbReference type="EMBL" id="MPUH01000102">
    <property type="protein sequence ID" value="OMJ90459.1"/>
    <property type="molecule type" value="Genomic_DNA"/>
</dbReference>
<comment type="caution">
    <text evidence="14">The sequence shown here is derived from an EMBL/GenBank/DDBJ whole genome shotgun (WGS) entry which is preliminary data.</text>
</comment>
<evidence type="ECO:0000259" key="11">
    <source>
        <dbReference type="Pfam" id="PF01326"/>
    </source>
</evidence>
<evidence type="ECO:0000256" key="4">
    <source>
        <dbReference type="ARBA" id="ARBA00022679"/>
    </source>
</evidence>
<sequence>MLSYELYLQKLSPECCKVEYPLGNHSFVTVLEESEDQLKATISANLDHLILHWGLGIKKPKEWINPLPYPGIKFPSSTVKFDDKSAESPFVEITSSFSTISITFTKSSAPIQLNFVLKRENIWYNNNSMDYGIPLKLPEVPIFLKNADSQIRNLVTEIIDVEMSGGAWTLMHRFNMCNNLIKKFSSSQEGLSWIFIWMRYSALRILDWQRYHNTRPSELASSQKNLTFTIISILKTSSTTGLINTSNLVRGILSCMGKGGDNGQRIRDEILQIMHRGGIRHHKSERDNRTSNLPKENLYEQWHQKLHNNTTPDDIGICEALISYNEHNDINKYWEVLSKHGLTKERLASYDRPLTYTPFYAPQIISDLYGYLELLKQVHGSVDLSQGIQSCKGFLPGNISKALEDITINMKHWDKISQMERVTSVRKDLKIKMQNLGDQELREVVYLDIALESYIRQLVEEIIHLDLSLENLCKKLYLLLNNVSLGCSDEEFSACCDDYYKFLSIYSKTLESYDTSLIIKAATDRIQRLLLTYVDEYTKLLDTKGRFLGEQFHADQETIDLFTEELIRGSLFFAVSIVLKKINSKIRIISGLKAWQVISPVFPVIGKLTVVDSLHSVAYEKYPEAVVLCCLKVTGEEEIPEGATGVISSSELDTLAHVSVRARNNKVLLTICYDQDEFMKIQNLHGHNVKVTMSGLGVEVKETNEICQISQDIERREIQEPLELENIVMRMEEFMERRTGAKANNCGVLKRNLGVEFVVPRSGALPYGTFEYILDQEENSQVKSQIFSYLQELDHCPSASETLNSLRSIIQNLSIKDSDKHTIQNLLQSIGCTGSWDLAWKAIKSVWASKFNERVFLSTQKARINLSDVKMSVLCQEVISGDYAFVLHTKNPTNNNTDEIYGELVKGLGETLVGAYDGRSMAFVLSKTSGSYKIESFPNKSIFLQGGGFIFRSDSNSEDLPGFAGAGLFDSFIMDKTRECRARYAEDQIVVNCGYRNWLFGKLKELGIAVERVFGGVYQDIEGVVCGDKVFVVQSRPQV</sequence>
<evidence type="ECO:0000256" key="3">
    <source>
        <dbReference type="ARBA" id="ARBA00011738"/>
    </source>
</evidence>
<comment type="subunit">
    <text evidence="3">Homodimer.</text>
</comment>
<feature type="domain" description="Pyruvate phosphate dikinase AMP/ATP-binding" evidence="11">
    <location>
        <begin position="840"/>
        <end position="1038"/>
    </location>
</feature>
<keyword evidence="15" id="KW-1185">Reference proteome</keyword>
<evidence type="ECO:0000256" key="8">
    <source>
        <dbReference type="ARBA" id="ARBA00022840"/>
    </source>
</evidence>
<dbReference type="InterPro" id="IPR013815">
    <property type="entry name" value="ATP_grasp_subdomain_1"/>
</dbReference>
<dbReference type="OrthoDB" id="6123450at2759"/>
<evidence type="ECO:0000256" key="9">
    <source>
        <dbReference type="ARBA" id="ARBA00022842"/>
    </source>
</evidence>
<keyword evidence="4" id="KW-0808">Transferase</keyword>
<feature type="domain" description="Alpha-glucan water dikinase-like N-terminal Ig-like" evidence="13">
    <location>
        <begin position="33"/>
        <end position="135"/>
    </location>
</feature>
<dbReference type="GO" id="GO:0046872">
    <property type="term" value="F:metal ion binding"/>
    <property type="evidence" value="ECO:0007669"/>
    <property type="project" value="UniProtKB-KW"/>
</dbReference>
<dbReference type="GO" id="GO:0016301">
    <property type="term" value="F:kinase activity"/>
    <property type="evidence" value="ECO:0007669"/>
    <property type="project" value="UniProtKB-KW"/>
</dbReference>
<keyword evidence="9" id="KW-0460">Magnesium</keyword>
<keyword evidence="7" id="KW-0418">Kinase</keyword>
<reference evidence="14 15" key="1">
    <citation type="submission" date="2016-11" db="EMBL/GenBank/DDBJ databases">
        <title>The macronuclear genome of Stentor coeruleus: a giant cell with tiny introns.</title>
        <authorList>
            <person name="Slabodnick M."/>
            <person name="Ruby J.G."/>
            <person name="Reiff S.B."/>
            <person name="Swart E.C."/>
            <person name="Gosai S."/>
            <person name="Prabakaran S."/>
            <person name="Witkowska E."/>
            <person name="Larue G.E."/>
            <person name="Fisher S."/>
            <person name="Freeman R.M."/>
            <person name="Gunawardena J."/>
            <person name="Chu W."/>
            <person name="Stover N.A."/>
            <person name="Gregory B.D."/>
            <person name="Nowacki M."/>
            <person name="Derisi J."/>
            <person name="Roy S.W."/>
            <person name="Marshall W.F."/>
            <person name="Sood P."/>
        </authorList>
    </citation>
    <scope>NUCLEOTIDE SEQUENCE [LARGE SCALE GENOMIC DNA]</scope>
    <source>
        <strain evidence="14">WM001</strain>
    </source>
</reference>
<evidence type="ECO:0000313" key="14">
    <source>
        <dbReference type="EMBL" id="OMJ90459.1"/>
    </source>
</evidence>
<dbReference type="SUPFAM" id="SSF56059">
    <property type="entry name" value="Glutathione synthetase ATP-binding domain-like"/>
    <property type="match status" value="1"/>
</dbReference>
<dbReference type="Proteomes" id="UP000187209">
    <property type="component" value="Unassembled WGS sequence"/>
</dbReference>
<comment type="cofactor">
    <cofactor evidence="1">
        <name>Mg(2+)</name>
        <dbReference type="ChEBI" id="CHEBI:18420"/>
    </cofactor>
</comment>
<organism evidence="14 15">
    <name type="scientific">Stentor coeruleus</name>
    <dbReference type="NCBI Taxonomy" id="5963"/>
    <lineage>
        <taxon>Eukaryota</taxon>
        <taxon>Sar</taxon>
        <taxon>Alveolata</taxon>
        <taxon>Ciliophora</taxon>
        <taxon>Postciliodesmatophora</taxon>
        <taxon>Heterotrichea</taxon>
        <taxon>Heterotrichida</taxon>
        <taxon>Stentoridae</taxon>
        <taxon>Stentor</taxon>
    </lineage>
</organism>
<dbReference type="PANTHER" id="PTHR46999:SF1">
    <property type="entry name" value="ALPHA-GLUCAN WATER DIKINASE 1, CHLOROPLASTIC"/>
    <property type="match status" value="1"/>
</dbReference>
<evidence type="ECO:0000259" key="13">
    <source>
        <dbReference type="Pfam" id="PF23166"/>
    </source>
</evidence>
<evidence type="ECO:0000313" key="15">
    <source>
        <dbReference type="Proteomes" id="UP000187209"/>
    </source>
</evidence>
<keyword evidence="5" id="KW-0479">Metal-binding</keyword>
<dbReference type="Pfam" id="PF01326">
    <property type="entry name" value="PPDK_N"/>
    <property type="match status" value="1"/>
</dbReference>
<evidence type="ECO:0000256" key="7">
    <source>
        <dbReference type="ARBA" id="ARBA00022777"/>
    </source>
</evidence>
<dbReference type="Gene3D" id="3.30.1490.20">
    <property type="entry name" value="ATP-grasp fold, A domain"/>
    <property type="match status" value="1"/>
</dbReference>
<gene>
    <name evidence="14" type="ORF">SteCoe_7158</name>
</gene>
<protein>
    <submittedName>
        <fullName evidence="14">Uncharacterized protein</fullName>
    </submittedName>
</protein>
<evidence type="ECO:0000256" key="5">
    <source>
        <dbReference type="ARBA" id="ARBA00022723"/>
    </source>
</evidence>
<evidence type="ECO:0000256" key="2">
    <source>
        <dbReference type="ARBA" id="ARBA00007837"/>
    </source>
</evidence>
<dbReference type="PANTHER" id="PTHR46999">
    <property type="entry name" value="ALPHA-GLUCAN WATER DIKINASE 1, CHLOROPLASTIC-RELATED"/>
    <property type="match status" value="1"/>
</dbReference>
<name>A0A1R2CN68_9CILI</name>
<proteinExistence type="inferred from homology"/>
<evidence type="ECO:0000259" key="12">
    <source>
        <dbReference type="Pfam" id="PF22973"/>
    </source>
</evidence>
<evidence type="ECO:0000256" key="1">
    <source>
        <dbReference type="ARBA" id="ARBA00001946"/>
    </source>
</evidence>
<dbReference type="InterPro" id="IPR056301">
    <property type="entry name" value="GWD-like_N_Ig"/>
</dbReference>
<dbReference type="GO" id="GO:0005524">
    <property type="term" value="F:ATP binding"/>
    <property type="evidence" value="ECO:0007669"/>
    <property type="project" value="UniProtKB-KW"/>
</dbReference>
<accession>A0A1R2CN68</accession>
<keyword evidence="6" id="KW-0547">Nucleotide-binding</keyword>